<dbReference type="EMBL" id="FWPT01000004">
    <property type="protein sequence ID" value="SMA45153.1"/>
    <property type="molecule type" value="Genomic_DNA"/>
</dbReference>
<dbReference type="RefSeq" id="WP_087109137.1">
    <property type="nucleotide sequence ID" value="NZ_CBCSCN010000002.1"/>
</dbReference>
<keyword evidence="2" id="KW-1185">Reference proteome</keyword>
<organism evidence="1 2">
    <name type="scientific">Parendozoicomonas haliclonae</name>
    <dbReference type="NCBI Taxonomy" id="1960125"/>
    <lineage>
        <taxon>Bacteria</taxon>
        <taxon>Pseudomonadati</taxon>
        <taxon>Pseudomonadota</taxon>
        <taxon>Gammaproteobacteria</taxon>
        <taxon>Oceanospirillales</taxon>
        <taxon>Endozoicomonadaceae</taxon>
        <taxon>Parendozoicomonas</taxon>
    </lineage>
</organism>
<dbReference type="Proteomes" id="UP000196573">
    <property type="component" value="Unassembled WGS sequence"/>
</dbReference>
<reference evidence="1 2" key="1">
    <citation type="submission" date="2017-03" db="EMBL/GenBank/DDBJ databases">
        <authorList>
            <person name="Afonso C.L."/>
            <person name="Miller P.J."/>
            <person name="Scott M.A."/>
            <person name="Spackman E."/>
            <person name="Goraichik I."/>
            <person name="Dimitrov K.M."/>
            <person name="Suarez D.L."/>
            <person name="Swayne D.E."/>
        </authorList>
    </citation>
    <scope>NUCLEOTIDE SEQUENCE [LARGE SCALE GENOMIC DNA]</scope>
    <source>
        <strain evidence="1">SB41UT1</strain>
    </source>
</reference>
<evidence type="ECO:0000313" key="1">
    <source>
        <dbReference type="EMBL" id="SMA45153.1"/>
    </source>
</evidence>
<proteinExistence type="predicted"/>
<name>A0A1X7AIL7_9GAMM</name>
<dbReference type="AlphaFoldDB" id="A0A1X7AIL7"/>
<gene>
    <name evidence="1" type="ORF">EHSB41UT_01859</name>
</gene>
<protein>
    <submittedName>
        <fullName evidence="1">Uncharacterized protein</fullName>
    </submittedName>
</protein>
<evidence type="ECO:0000313" key="2">
    <source>
        <dbReference type="Proteomes" id="UP000196573"/>
    </source>
</evidence>
<accession>A0A1X7AIL7</accession>
<sequence>MLEQQERLKQLRELIIKQTAHVLWVARWKDETAVQKMLNNLLHVLESVELDTSFSDDTSRNEYVVWRYYTGEDCEEAYALLAYGELKKALGLIDGAFSGACDDHQETSQVDSLLLAGSHMVWASRLLSRSQEYARNREWREASLKRKESRKKYVQQREFSFRNGVREESRRIREVRRYAAKKRHEPTSKLKEKVLELYQANTYPSARRASKDIAPKLREWAALEGIPALAVENEERTISEWIRAYKKQQAE</sequence>